<sequence length="702" mass="79663">MRAVISFFVLTLPFLGLSQFNRGGRFGAFQYVHPRPGARLVSRHTTIAVREGSRVDPGSIDKSIRVARADSGKEVSGAFVLALDEKTVIFKPDEPFEEGTLIQVHVLPGLLALTDGRKVGGLRWKFTVSPMPPQSKHPNPKAAFGAHDRLPYVTDEELKRDGLLQGLGGRKQKLRVAPHMHPYGDGLVRPTTMQKTFGRLYEDGTVEMIDDTMSKRPADRYRGYRTIPPTFPMIDVTVPPTEGKVAEGFIFLSTNIYMPPWAGVFYPYMLILDSVGDIVYYKHLQPNLNGHSAGDTSVMKSGEVAVRLEDGKELLTFDERYVLTKQYEAGHGYTEPGMLDFHAFQVDDRGHYLVLIDDVQEVDMRDVLWNGTENMLMRGHVVQEIDPEGNVVFEWRSWDAFRLDELARWTQKDIPTDPGRPWDTMHMNSIDWAPDGHLVFSLRKLDGVIKVNRDTGDVMWRLFGPPDTDFNQFTTPFTPRVSHQHDVHFTADGTMTLFSNGNYLEPEISTAMEFAIDEEARVARLVYKYSDPSIFSFATGGCQKLDNGNMAIGWGGLNLTGIAPFYTEVTRDKEVVLQMKMRGGGSSYRVRKSPWVGVPHWSPVIVLDMHRHFNDDPHSLHYSWNGATVHTTWRVYAGMHPERLKLIKEHTKTRFEHVKQLRRTKWYSPHERCVYFQVEPVDYNGKTFQRSAVLASPACGNA</sequence>
<evidence type="ECO:0000256" key="2">
    <source>
        <dbReference type="SAM" id="SignalP"/>
    </source>
</evidence>
<protein>
    <recommendedName>
        <fullName evidence="3">SbsA Ig-like domain-containing protein</fullName>
    </recommendedName>
</protein>
<dbReference type="EMBL" id="CDMY01000372">
    <property type="protein sequence ID" value="CEM06876.1"/>
    <property type="molecule type" value="Genomic_DNA"/>
</dbReference>
<evidence type="ECO:0000256" key="1">
    <source>
        <dbReference type="ARBA" id="ARBA00022729"/>
    </source>
</evidence>
<dbReference type="InParanoid" id="A0A0G4F569"/>
<dbReference type="InterPro" id="IPR053143">
    <property type="entry name" value="Arylsulfate_ST"/>
</dbReference>
<dbReference type="SUPFAM" id="SSF50969">
    <property type="entry name" value="YVTN repeat-like/Quinoprotein amine dehydrogenase"/>
    <property type="match status" value="1"/>
</dbReference>
<dbReference type="PANTHER" id="PTHR35340:SF5">
    <property type="entry name" value="ASST-DOMAIN-CONTAINING PROTEIN"/>
    <property type="match status" value="1"/>
</dbReference>
<dbReference type="Proteomes" id="UP000041254">
    <property type="component" value="Unassembled WGS sequence"/>
</dbReference>
<dbReference type="PANTHER" id="PTHR35340">
    <property type="entry name" value="PQQ ENZYME REPEAT PROTEIN-RELATED"/>
    <property type="match status" value="1"/>
</dbReference>
<dbReference type="PhylomeDB" id="A0A0G4F569"/>
<evidence type="ECO:0000313" key="4">
    <source>
        <dbReference type="EMBL" id="CEM06876.1"/>
    </source>
</evidence>
<accession>A0A0G4F569</accession>
<reference evidence="4 5" key="1">
    <citation type="submission" date="2014-11" db="EMBL/GenBank/DDBJ databases">
        <authorList>
            <person name="Zhu J."/>
            <person name="Qi W."/>
            <person name="Song R."/>
        </authorList>
    </citation>
    <scope>NUCLEOTIDE SEQUENCE [LARGE SCALE GENOMIC DNA]</scope>
</reference>
<dbReference type="Pfam" id="PF14269">
    <property type="entry name" value="Arylsulfotran_2"/>
    <property type="match status" value="1"/>
</dbReference>
<dbReference type="Pfam" id="PF13205">
    <property type="entry name" value="Big_5"/>
    <property type="match status" value="1"/>
</dbReference>
<name>A0A0G4F569_VITBC</name>
<dbReference type="InterPro" id="IPR032812">
    <property type="entry name" value="SbsA_Ig"/>
</dbReference>
<evidence type="ECO:0000259" key="3">
    <source>
        <dbReference type="Pfam" id="PF13205"/>
    </source>
</evidence>
<organism evidence="4 5">
    <name type="scientific">Vitrella brassicaformis (strain CCMP3155)</name>
    <dbReference type="NCBI Taxonomy" id="1169540"/>
    <lineage>
        <taxon>Eukaryota</taxon>
        <taxon>Sar</taxon>
        <taxon>Alveolata</taxon>
        <taxon>Colpodellida</taxon>
        <taxon>Vitrellaceae</taxon>
        <taxon>Vitrella</taxon>
    </lineage>
</organism>
<dbReference type="OrthoDB" id="5427350at2759"/>
<feature type="domain" description="SbsA Ig-like" evidence="3">
    <location>
        <begin position="32"/>
        <end position="127"/>
    </location>
</feature>
<keyword evidence="5" id="KW-1185">Reference proteome</keyword>
<dbReference type="VEuPathDB" id="CryptoDB:Vbra_1302"/>
<gene>
    <name evidence="4" type="ORF">Vbra_1302</name>
</gene>
<feature type="signal peptide" evidence="2">
    <location>
        <begin position="1"/>
        <end position="18"/>
    </location>
</feature>
<dbReference type="InterPro" id="IPR011044">
    <property type="entry name" value="Quino_amine_DH_bsu"/>
</dbReference>
<proteinExistence type="predicted"/>
<dbReference type="InterPro" id="IPR039535">
    <property type="entry name" value="ASST-like"/>
</dbReference>
<keyword evidence="1 2" id="KW-0732">Signal</keyword>
<feature type="chain" id="PRO_5005188114" description="SbsA Ig-like domain-containing protein" evidence="2">
    <location>
        <begin position="19"/>
        <end position="702"/>
    </location>
</feature>
<dbReference type="AlphaFoldDB" id="A0A0G4F569"/>
<evidence type="ECO:0000313" key="5">
    <source>
        <dbReference type="Proteomes" id="UP000041254"/>
    </source>
</evidence>